<evidence type="ECO:0000313" key="1">
    <source>
        <dbReference type="EMBL" id="ABC83306.1"/>
    </source>
</evidence>
<name>Q2IFE7_ANADE</name>
<evidence type="ECO:0000313" key="2">
    <source>
        <dbReference type="Proteomes" id="UP000001935"/>
    </source>
</evidence>
<accession>Q2IFE7</accession>
<gene>
    <name evidence="1" type="ordered locus">Adeh_3540</name>
</gene>
<proteinExistence type="predicted"/>
<dbReference type="HOGENOM" id="CLU_703287_0_0_7"/>
<organism evidence="1 2">
    <name type="scientific">Anaeromyxobacter dehalogenans (strain 2CP-C)</name>
    <dbReference type="NCBI Taxonomy" id="290397"/>
    <lineage>
        <taxon>Bacteria</taxon>
        <taxon>Pseudomonadati</taxon>
        <taxon>Myxococcota</taxon>
        <taxon>Myxococcia</taxon>
        <taxon>Myxococcales</taxon>
        <taxon>Cystobacterineae</taxon>
        <taxon>Anaeromyxobacteraceae</taxon>
        <taxon>Anaeromyxobacter</taxon>
    </lineage>
</organism>
<dbReference type="Proteomes" id="UP000001935">
    <property type="component" value="Chromosome"/>
</dbReference>
<dbReference type="STRING" id="290397.Adeh_3540"/>
<reference evidence="1" key="1">
    <citation type="submission" date="2006-01" db="EMBL/GenBank/DDBJ databases">
        <title>Complete sequence of Anaeromyxobacter dehalogenans 2CP-C.</title>
        <authorList>
            <consortium name="US DOE Joint Genome Institute"/>
            <person name="Copeland A."/>
            <person name="Lucas S."/>
            <person name="Lapidus A."/>
            <person name="Barry K."/>
            <person name="Detter J.C."/>
            <person name="Glavina T."/>
            <person name="Hammon N."/>
            <person name="Israni S."/>
            <person name="Pitluck S."/>
            <person name="Brettin T."/>
            <person name="Bruce D."/>
            <person name="Han C."/>
            <person name="Tapia R."/>
            <person name="Gilna P."/>
            <person name="Kiss H."/>
            <person name="Schmutz J."/>
            <person name="Larimer F."/>
            <person name="Land M."/>
            <person name="Kyrpides N."/>
            <person name="Anderson I."/>
            <person name="Sanford R.A."/>
            <person name="Ritalahti K.M."/>
            <person name="Thomas H.S."/>
            <person name="Kirby J.R."/>
            <person name="Zhulin I.B."/>
            <person name="Loeffler F.E."/>
            <person name="Richardson P."/>
        </authorList>
    </citation>
    <scope>NUCLEOTIDE SEQUENCE</scope>
    <source>
        <strain evidence="1">2CP-C</strain>
    </source>
</reference>
<sequence length="392" mass="44554">MRNRRPAVPVGYDSIYDENSLRSLYKRLVRDLADLDIRSAEEYARYRDAGEYFKQQHDLGVVEWSFAANIQRLIADLPDLARRTDGLFLSVDAARHALTPDHQKRLALFAKQAALLVDPLTSPDFEFKAEIGVKFVEGPNLRPCLEPAYRHLREVKSGIIAPVPREVELVDPSEFASRFEELSIEDERYHVVARVDDEDIIAENWATANEFATRRQKLPANFIRTTTSGSLLADDPDVLKIGIILPSLKHLPLSTVLRLREDYEEAFLRFQRALARTASQFGSAGDEERLRQVLGEAEEHVRQLHQTFAEIRKTHKRLAISGNTIAVGLLLGATYKPLYDAIGWAFGILGADFIKAFFRPGELREHMEVDPFFFVVRLLEAGERTKKEPQSG</sequence>
<dbReference type="AlphaFoldDB" id="Q2IFE7"/>
<dbReference type="EMBL" id="CP000251">
    <property type="protein sequence ID" value="ABC83306.1"/>
    <property type="molecule type" value="Genomic_DNA"/>
</dbReference>
<dbReference type="RefSeq" id="WP_011422588.1">
    <property type="nucleotide sequence ID" value="NC_007760.1"/>
</dbReference>
<protein>
    <submittedName>
        <fullName evidence="1">Uncharacterized protein</fullName>
    </submittedName>
</protein>
<dbReference type="KEGG" id="ade:Adeh_3540"/>